<dbReference type="AlphaFoldDB" id="A0A0P0V5M1"/>
<evidence type="ECO:0000256" key="1">
    <source>
        <dbReference type="ARBA" id="ARBA00023122"/>
    </source>
</evidence>
<dbReference type="PaxDb" id="39947-A0A0P0V5M1"/>
<gene>
    <name evidence="4" type="ordered locus">Os01g0634900</name>
    <name evidence="4" type="ORF">OSNPB_010634900</name>
</gene>
<dbReference type="Gramene" id="Os01t0634900-00">
    <property type="protein sequence ID" value="Os01t0634900-00"/>
    <property type="gene ID" value="Os01g0634900"/>
</dbReference>
<keyword evidence="6" id="KW-1267">Proteomics identification</keyword>
<dbReference type="Pfam" id="PF00571">
    <property type="entry name" value="CBS"/>
    <property type="match status" value="2"/>
</dbReference>
<dbReference type="InterPro" id="IPR046342">
    <property type="entry name" value="CBS_dom_sf"/>
</dbReference>
<dbReference type="PANTHER" id="PTHR43080">
    <property type="entry name" value="CBS DOMAIN-CONTAINING PROTEIN CBSX3, MITOCHONDRIAL"/>
    <property type="match status" value="1"/>
</dbReference>
<reference evidence="5" key="1">
    <citation type="journal article" date="2005" name="Nature">
        <title>The map-based sequence of the rice genome.</title>
        <authorList>
            <consortium name="International rice genome sequencing project (IRGSP)"/>
            <person name="Matsumoto T."/>
            <person name="Wu J."/>
            <person name="Kanamori H."/>
            <person name="Katayose Y."/>
            <person name="Fujisawa M."/>
            <person name="Namiki N."/>
            <person name="Mizuno H."/>
            <person name="Yamamoto K."/>
            <person name="Antonio B.A."/>
            <person name="Baba T."/>
            <person name="Sakata K."/>
            <person name="Nagamura Y."/>
            <person name="Aoki H."/>
            <person name="Arikawa K."/>
            <person name="Arita K."/>
            <person name="Bito T."/>
            <person name="Chiden Y."/>
            <person name="Fujitsuka N."/>
            <person name="Fukunaka R."/>
            <person name="Hamada M."/>
            <person name="Harada C."/>
            <person name="Hayashi A."/>
            <person name="Hijishita S."/>
            <person name="Honda M."/>
            <person name="Hosokawa S."/>
            <person name="Ichikawa Y."/>
            <person name="Idonuma A."/>
            <person name="Iijima M."/>
            <person name="Ikeda M."/>
            <person name="Ikeno M."/>
            <person name="Ito K."/>
            <person name="Ito S."/>
            <person name="Ito T."/>
            <person name="Ito Y."/>
            <person name="Ito Y."/>
            <person name="Iwabuchi A."/>
            <person name="Kamiya K."/>
            <person name="Karasawa W."/>
            <person name="Kurita K."/>
            <person name="Katagiri S."/>
            <person name="Kikuta A."/>
            <person name="Kobayashi H."/>
            <person name="Kobayashi N."/>
            <person name="Machita K."/>
            <person name="Maehara T."/>
            <person name="Masukawa M."/>
            <person name="Mizubayashi T."/>
            <person name="Mukai Y."/>
            <person name="Nagasaki H."/>
            <person name="Nagata Y."/>
            <person name="Naito S."/>
            <person name="Nakashima M."/>
            <person name="Nakama Y."/>
            <person name="Nakamichi Y."/>
            <person name="Nakamura M."/>
            <person name="Meguro A."/>
            <person name="Negishi M."/>
            <person name="Ohta I."/>
            <person name="Ohta T."/>
            <person name="Okamoto M."/>
            <person name="Ono N."/>
            <person name="Saji S."/>
            <person name="Sakaguchi M."/>
            <person name="Sakai K."/>
            <person name="Shibata M."/>
            <person name="Shimokawa T."/>
            <person name="Song J."/>
            <person name="Takazaki Y."/>
            <person name="Terasawa K."/>
            <person name="Tsugane M."/>
            <person name="Tsuji K."/>
            <person name="Ueda S."/>
            <person name="Waki K."/>
            <person name="Yamagata H."/>
            <person name="Yamamoto M."/>
            <person name="Yamamoto S."/>
            <person name="Yamane H."/>
            <person name="Yoshiki S."/>
            <person name="Yoshihara R."/>
            <person name="Yukawa K."/>
            <person name="Zhong H."/>
            <person name="Yano M."/>
            <person name="Yuan Q."/>
            <person name="Ouyang S."/>
            <person name="Liu J."/>
            <person name="Jones K.M."/>
            <person name="Gansberger K."/>
            <person name="Moffat K."/>
            <person name="Hill J."/>
            <person name="Bera J."/>
            <person name="Fadrosh D."/>
            <person name="Jin S."/>
            <person name="Johri S."/>
            <person name="Kim M."/>
            <person name="Overton L."/>
            <person name="Reardon M."/>
            <person name="Tsitrin T."/>
            <person name="Vuong H."/>
            <person name="Weaver B."/>
            <person name="Ciecko A."/>
            <person name="Tallon L."/>
            <person name="Jackson J."/>
            <person name="Pai G."/>
            <person name="Aken S.V."/>
            <person name="Utterback T."/>
            <person name="Reidmuller S."/>
            <person name="Feldblyum T."/>
            <person name="Hsiao J."/>
            <person name="Zismann V."/>
            <person name="Iobst S."/>
            <person name="de Vazeille A.R."/>
            <person name="Buell C.R."/>
            <person name="Ying K."/>
            <person name="Li Y."/>
            <person name="Lu T."/>
            <person name="Huang Y."/>
            <person name="Zhao Q."/>
            <person name="Feng Q."/>
            <person name="Zhang L."/>
            <person name="Zhu J."/>
            <person name="Weng Q."/>
            <person name="Mu J."/>
            <person name="Lu Y."/>
            <person name="Fan D."/>
            <person name="Liu Y."/>
            <person name="Guan J."/>
            <person name="Zhang Y."/>
            <person name="Yu S."/>
            <person name="Liu X."/>
            <person name="Zhang Y."/>
            <person name="Hong G."/>
            <person name="Han B."/>
            <person name="Choisne N."/>
            <person name="Demange N."/>
            <person name="Orjeda G."/>
            <person name="Samain S."/>
            <person name="Cattolico L."/>
            <person name="Pelletier E."/>
            <person name="Couloux A."/>
            <person name="Segurens B."/>
            <person name="Wincker P."/>
            <person name="D'Hont A."/>
            <person name="Scarpelli C."/>
            <person name="Weissenbach J."/>
            <person name="Salanoubat M."/>
            <person name="Quetier F."/>
            <person name="Yu Y."/>
            <person name="Kim H.R."/>
            <person name="Rambo T."/>
            <person name="Currie J."/>
            <person name="Collura K."/>
            <person name="Luo M."/>
            <person name="Yang T."/>
            <person name="Ammiraju J.S.S."/>
            <person name="Engler F."/>
            <person name="Soderlund C."/>
            <person name="Wing R.A."/>
            <person name="Palmer L.E."/>
            <person name="de la Bastide M."/>
            <person name="Spiegel L."/>
            <person name="Nascimento L."/>
            <person name="Zutavern T."/>
            <person name="O'Shaughnessy A."/>
            <person name="Dike S."/>
            <person name="Dedhia N."/>
            <person name="Preston R."/>
            <person name="Balija V."/>
            <person name="McCombie W.R."/>
            <person name="Chow T."/>
            <person name="Chen H."/>
            <person name="Chung M."/>
            <person name="Chen C."/>
            <person name="Shaw J."/>
            <person name="Wu H."/>
            <person name="Hsiao K."/>
            <person name="Chao Y."/>
            <person name="Chu M."/>
            <person name="Cheng C."/>
            <person name="Hour A."/>
            <person name="Lee P."/>
            <person name="Lin S."/>
            <person name="Lin Y."/>
            <person name="Liou J."/>
            <person name="Liu S."/>
            <person name="Hsing Y."/>
            <person name="Raghuvanshi S."/>
            <person name="Mohanty A."/>
            <person name="Bharti A.K."/>
            <person name="Gaur A."/>
            <person name="Gupta V."/>
            <person name="Kumar D."/>
            <person name="Ravi V."/>
            <person name="Vij S."/>
            <person name="Kapur A."/>
            <person name="Khurana P."/>
            <person name="Khurana P."/>
            <person name="Khurana J.P."/>
            <person name="Tyagi A.K."/>
            <person name="Gaikwad K."/>
            <person name="Singh A."/>
            <person name="Dalal V."/>
            <person name="Srivastava S."/>
            <person name="Dixit A."/>
            <person name="Pal A.K."/>
            <person name="Ghazi I.A."/>
            <person name="Yadav M."/>
            <person name="Pandit A."/>
            <person name="Bhargava A."/>
            <person name="Sureshbabu K."/>
            <person name="Batra K."/>
            <person name="Sharma T.R."/>
            <person name="Mohapatra T."/>
            <person name="Singh N.K."/>
            <person name="Messing J."/>
            <person name="Nelson A.B."/>
            <person name="Fuks G."/>
            <person name="Kavchok S."/>
            <person name="Keizer G."/>
            <person name="Linton E."/>
            <person name="Llaca V."/>
            <person name="Song R."/>
            <person name="Tanyolac B."/>
            <person name="Young S."/>
            <person name="Ho-Il K."/>
            <person name="Hahn J.H."/>
            <person name="Sangsakoo G."/>
            <person name="Vanavichit A."/>
            <person name="de Mattos Luiz.A.T."/>
            <person name="Zimmer P.D."/>
            <person name="Malone G."/>
            <person name="Dellagostin O."/>
            <person name="de Oliveira A.C."/>
            <person name="Bevan M."/>
            <person name="Bancroft I."/>
            <person name="Minx P."/>
            <person name="Cordum H."/>
            <person name="Wilson R."/>
            <person name="Cheng Z."/>
            <person name="Jin W."/>
            <person name="Jiang J."/>
            <person name="Leong S.A."/>
            <person name="Iwama H."/>
            <person name="Gojobori T."/>
            <person name="Itoh T."/>
            <person name="Niimura Y."/>
            <person name="Fujii Y."/>
            <person name="Habara T."/>
            <person name="Sakai H."/>
            <person name="Sato Y."/>
            <person name="Wilson G."/>
            <person name="Kumar K."/>
            <person name="McCouch S."/>
            <person name="Juretic N."/>
            <person name="Hoen D."/>
            <person name="Wright S."/>
            <person name="Bruskiewich R."/>
            <person name="Bureau T."/>
            <person name="Miyao A."/>
            <person name="Hirochika H."/>
            <person name="Nishikawa T."/>
            <person name="Kadowaki K."/>
            <person name="Sugiura M."/>
            <person name="Burr B."/>
            <person name="Sasaki T."/>
        </authorList>
    </citation>
    <scope>NUCLEOTIDE SEQUENCE [LARGE SCALE GENOMIC DNA]</scope>
    <source>
        <strain evidence="5">cv. Nipponbare</strain>
    </source>
</reference>
<evidence type="ECO:0000313" key="4">
    <source>
        <dbReference type="EMBL" id="BAS73325.1"/>
    </source>
</evidence>
<dbReference type="PANTHER" id="PTHR43080:SF12">
    <property type="entry name" value="CYSTATHIONINE BETA-SYNTHASE (CBS) FAMILY PROTEIN"/>
    <property type="match status" value="1"/>
</dbReference>
<dbReference type="EMBL" id="AP014957">
    <property type="protein sequence ID" value="BAS73325.1"/>
    <property type="molecule type" value="Genomic_DNA"/>
</dbReference>
<dbReference type="eggNOG" id="ENOG502RYH7">
    <property type="taxonomic scope" value="Eukaryota"/>
</dbReference>
<dbReference type="STRING" id="39947.A0A0P0V5M1"/>
<organism evidence="4 5">
    <name type="scientific">Oryza sativa subsp. japonica</name>
    <name type="common">Rice</name>
    <dbReference type="NCBI Taxonomy" id="39947"/>
    <lineage>
        <taxon>Eukaryota</taxon>
        <taxon>Viridiplantae</taxon>
        <taxon>Streptophyta</taxon>
        <taxon>Embryophyta</taxon>
        <taxon>Tracheophyta</taxon>
        <taxon>Spermatophyta</taxon>
        <taxon>Magnoliopsida</taxon>
        <taxon>Liliopsida</taxon>
        <taxon>Poales</taxon>
        <taxon>Poaceae</taxon>
        <taxon>BOP clade</taxon>
        <taxon>Oryzoideae</taxon>
        <taxon>Oryzeae</taxon>
        <taxon>Oryzinae</taxon>
        <taxon>Oryza</taxon>
        <taxon>Oryza sativa</taxon>
    </lineage>
</organism>
<evidence type="ECO:0000256" key="2">
    <source>
        <dbReference type="PROSITE-ProRule" id="PRU00703"/>
    </source>
</evidence>
<dbReference type="InterPro" id="IPR044725">
    <property type="entry name" value="CBSX3_CBS_dom"/>
</dbReference>
<dbReference type="Proteomes" id="UP000059680">
    <property type="component" value="Chromosome 1"/>
</dbReference>
<keyword evidence="1 2" id="KW-0129">CBS domain</keyword>
<keyword evidence="5" id="KW-1185">Reference proteome</keyword>
<feature type="domain" description="CBS" evidence="3">
    <location>
        <begin position="205"/>
        <end position="265"/>
    </location>
</feature>
<dbReference type="CDD" id="cd04623">
    <property type="entry name" value="CBS_pair_bac_euk"/>
    <property type="match status" value="1"/>
</dbReference>
<evidence type="ECO:0000313" key="5">
    <source>
        <dbReference type="Proteomes" id="UP000059680"/>
    </source>
</evidence>
<reference evidence="4 5" key="3">
    <citation type="journal article" date="2013" name="Rice">
        <title>Improvement of the Oryza sativa Nipponbare reference genome using next generation sequence and optical map data.</title>
        <authorList>
            <person name="Kawahara Y."/>
            <person name="de la Bastide M."/>
            <person name="Hamilton J.P."/>
            <person name="Kanamori H."/>
            <person name="McCombie W.R."/>
            <person name="Ouyang S."/>
            <person name="Schwartz D.C."/>
            <person name="Tanaka T."/>
            <person name="Wu J."/>
            <person name="Zhou S."/>
            <person name="Childs K.L."/>
            <person name="Davidson R.M."/>
            <person name="Lin H."/>
            <person name="Quesada-Ocampo L."/>
            <person name="Vaillancourt B."/>
            <person name="Sakai H."/>
            <person name="Lee S.S."/>
            <person name="Kim J."/>
            <person name="Numa H."/>
            <person name="Itoh T."/>
            <person name="Buell C.R."/>
            <person name="Matsumoto T."/>
        </authorList>
    </citation>
    <scope>NUCLEOTIDE SEQUENCE [LARGE SCALE GENOMIC DNA]</scope>
    <source>
        <strain evidence="5">cv. Nipponbare</strain>
    </source>
</reference>
<feature type="domain" description="CBS" evidence="3">
    <location>
        <begin position="274"/>
        <end position="331"/>
    </location>
</feature>
<dbReference type="SUPFAM" id="SSF54631">
    <property type="entry name" value="CBS-domain pair"/>
    <property type="match status" value="1"/>
</dbReference>
<sequence length="344" mass="38767">MKLKRKQCIKRRHDAERNLRKPSSCLVRKPPGIPCVARNKKVKYSSLCVGLVMDLHGIRGKVALNPVLKLPQGELVVFTDQFEPGIGRRTSAGLQHLLQELLSTDGTSKKQYLYEELMSGHQPKTSSVNHPSCHSSRLKMQGITKALRFHGKQLKLTVLQHMNKGIFSWATLISRIQTESPTVIIPHIGLENIRVREILNAKGEAKAGAVYWCCTSHFVHEAIKHMTAHNVGALVVLKSGDEKQLAGIVTERDFARKILLPGRPSEETRVGDIMTEEDKLITVSSNTNILQAMELMTERHIRHVPVFDEKVVGMITIGDVVKTIVDQQHQEVKQLKKYIRGDYY</sequence>
<protein>
    <submittedName>
        <fullName evidence="4">Os01g0634900 protein</fullName>
    </submittedName>
</protein>
<dbReference type="InterPro" id="IPR051257">
    <property type="entry name" value="Diverse_CBS-Domain"/>
</dbReference>
<evidence type="ECO:0000259" key="3">
    <source>
        <dbReference type="PROSITE" id="PS51371"/>
    </source>
</evidence>
<dbReference type="OMA" id="MTERHIR"/>
<dbReference type="SMR" id="A0A0P0V5M1"/>
<accession>A0A0P0V5M1</accession>
<dbReference type="InParanoid" id="A0A0P0V5M1"/>
<proteinExistence type="evidence at protein level"/>
<dbReference type="InterPro" id="IPR000644">
    <property type="entry name" value="CBS_dom"/>
</dbReference>
<dbReference type="SMART" id="SM00116">
    <property type="entry name" value="CBS"/>
    <property type="match status" value="2"/>
</dbReference>
<dbReference type="PROSITE" id="PS51371">
    <property type="entry name" value="CBS"/>
    <property type="match status" value="2"/>
</dbReference>
<name>A0A0P0V5M1_ORYSJ</name>
<dbReference type="Gene3D" id="3.10.580.10">
    <property type="entry name" value="CBS-domain"/>
    <property type="match status" value="1"/>
</dbReference>
<reference evidence="4 5" key="2">
    <citation type="journal article" date="2013" name="Plant Cell Physiol.">
        <title>Rice Annotation Project Database (RAP-DB): an integrative and interactive database for rice genomics.</title>
        <authorList>
            <person name="Sakai H."/>
            <person name="Lee S.S."/>
            <person name="Tanaka T."/>
            <person name="Numa H."/>
            <person name="Kim J."/>
            <person name="Kawahara Y."/>
            <person name="Wakimoto H."/>
            <person name="Yang C.C."/>
            <person name="Iwamoto M."/>
            <person name="Abe T."/>
            <person name="Yamada Y."/>
            <person name="Muto A."/>
            <person name="Inokuchi H."/>
            <person name="Ikemura T."/>
            <person name="Matsumoto T."/>
            <person name="Sasaki T."/>
            <person name="Itoh T."/>
        </authorList>
    </citation>
    <scope>NUCLEOTIDE SEQUENCE [LARGE SCALE GENOMIC DNA]</scope>
    <source>
        <strain evidence="5">cv. Nipponbare</strain>
    </source>
</reference>
<evidence type="ECO:0007829" key="6">
    <source>
        <dbReference type="PeptideAtlas" id="A0A0P0V5M1"/>
    </source>
</evidence>